<accession>A0AAW0ZB13</accession>
<evidence type="ECO:0000256" key="5">
    <source>
        <dbReference type="ARBA" id="ARBA00023128"/>
    </source>
</evidence>
<comment type="caution">
    <text evidence="10">The sequence shown here is derived from an EMBL/GenBank/DDBJ whole genome shotgun (WGS) entry which is preliminary data.</text>
</comment>
<evidence type="ECO:0000256" key="3">
    <source>
        <dbReference type="ARBA" id="ARBA00022946"/>
    </source>
</evidence>
<comment type="subcellular location">
    <subcellularLocation>
        <location evidence="1">Mitochondrion</location>
    </subcellularLocation>
</comment>
<dbReference type="Pfam" id="PF18699">
    <property type="entry name" value="MRPL52"/>
    <property type="match status" value="1"/>
</dbReference>
<dbReference type="PANTHER" id="PTHR34090:SF1">
    <property type="entry name" value="LARGE RIBOSOMAL SUBUNIT PROTEIN ML52"/>
    <property type="match status" value="1"/>
</dbReference>
<protein>
    <recommendedName>
        <fullName evidence="7">Large ribosomal subunit protein mL52</fullName>
    </recommendedName>
    <alternativeName>
        <fullName evidence="8">39S ribosomal protein L52, mitochondrial</fullName>
    </alternativeName>
</protein>
<evidence type="ECO:0000256" key="2">
    <source>
        <dbReference type="ARBA" id="ARBA00007232"/>
    </source>
</evidence>
<dbReference type="GO" id="GO:0032543">
    <property type="term" value="P:mitochondrial translation"/>
    <property type="evidence" value="ECO:0007669"/>
    <property type="project" value="InterPro"/>
</dbReference>
<keyword evidence="9" id="KW-0175">Coiled coil</keyword>
<evidence type="ECO:0000256" key="9">
    <source>
        <dbReference type="SAM" id="Coils"/>
    </source>
</evidence>
<evidence type="ECO:0000256" key="8">
    <source>
        <dbReference type="ARBA" id="ARBA00035425"/>
    </source>
</evidence>
<dbReference type="GO" id="GO:0003735">
    <property type="term" value="F:structural constituent of ribosome"/>
    <property type="evidence" value="ECO:0007669"/>
    <property type="project" value="InterPro"/>
</dbReference>
<dbReference type="GO" id="GO:0005762">
    <property type="term" value="C:mitochondrial large ribosomal subunit"/>
    <property type="evidence" value="ECO:0007669"/>
    <property type="project" value="InterPro"/>
</dbReference>
<reference evidence="10 11" key="1">
    <citation type="submission" date="2024-05" db="EMBL/GenBank/DDBJ databases">
        <title>The nuclear and mitochondrial genome assemblies of Tetragonisca angustula (Apidae: Meliponini), a tiny yet remarkable pollinator in the Neotropics.</title>
        <authorList>
            <person name="Ferrari R."/>
            <person name="Ricardo P.C."/>
            <person name="Dias F.C."/>
            <person name="Araujo N.S."/>
            <person name="Soares D.O."/>
            <person name="Zhou Q.-S."/>
            <person name="Zhu C.-D."/>
            <person name="Coutinho L."/>
            <person name="Airas M.C."/>
            <person name="Batista T.M."/>
        </authorList>
    </citation>
    <scope>NUCLEOTIDE SEQUENCE [LARGE SCALE GENOMIC DNA]</scope>
    <source>
        <strain evidence="10">ASF017062</strain>
        <tissue evidence="10">Abdomen</tissue>
    </source>
</reference>
<keyword evidence="3" id="KW-0809">Transit peptide</keyword>
<evidence type="ECO:0000313" key="10">
    <source>
        <dbReference type="EMBL" id="KAK9294740.1"/>
    </source>
</evidence>
<keyword evidence="6" id="KW-0687">Ribonucleoprotein</keyword>
<dbReference type="AlphaFoldDB" id="A0AAW0ZB13"/>
<name>A0AAW0ZB13_9HYME</name>
<dbReference type="Proteomes" id="UP001432146">
    <property type="component" value="Unassembled WGS sequence"/>
</dbReference>
<feature type="coiled-coil region" evidence="9">
    <location>
        <begin position="91"/>
        <end position="118"/>
    </location>
</feature>
<evidence type="ECO:0000256" key="4">
    <source>
        <dbReference type="ARBA" id="ARBA00022980"/>
    </source>
</evidence>
<dbReference type="InterPro" id="IPR034596">
    <property type="entry name" value="Ribosomal_mL52"/>
</dbReference>
<evidence type="ECO:0000313" key="11">
    <source>
        <dbReference type="Proteomes" id="UP001432146"/>
    </source>
</evidence>
<evidence type="ECO:0000256" key="1">
    <source>
        <dbReference type="ARBA" id="ARBA00004173"/>
    </source>
</evidence>
<proteinExistence type="inferred from homology"/>
<sequence length="143" mass="16683">MLPFTTKIILRTSYCTNLTACVNKFHISFPIYLDQKWRMTKNLAKNPNSTGPLVTLSDYSFKDNKPVAYGSRQLKRIQKHQDYMRKIIQLVEQVDCAVERHAKLMKEQEEQKQKFLNSQLKPKGSLLCNSHARVQVAPPWYPV</sequence>
<dbReference type="EMBL" id="JAWNGG020000302">
    <property type="protein sequence ID" value="KAK9294740.1"/>
    <property type="molecule type" value="Genomic_DNA"/>
</dbReference>
<gene>
    <name evidence="10" type="ORF">QLX08_010728</name>
</gene>
<evidence type="ECO:0000256" key="6">
    <source>
        <dbReference type="ARBA" id="ARBA00023274"/>
    </source>
</evidence>
<keyword evidence="5" id="KW-0496">Mitochondrion</keyword>
<organism evidence="10 11">
    <name type="scientific">Tetragonisca angustula</name>
    <dbReference type="NCBI Taxonomy" id="166442"/>
    <lineage>
        <taxon>Eukaryota</taxon>
        <taxon>Metazoa</taxon>
        <taxon>Ecdysozoa</taxon>
        <taxon>Arthropoda</taxon>
        <taxon>Hexapoda</taxon>
        <taxon>Insecta</taxon>
        <taxon>Pterygota</taxon>
        <taxon>Neoptera</taxon>
        <taxon>Endopterygota</taxon>
        <taxon>Hymenoptera</taxon>
        <taxon>Apocrita</taxon>
        <taxon>Aculeata</taxon>
        <taxon>Apoidea</taxon>
        <taxon>Anthophila</taxon>
        <taxon>Apidae</taxon>
        <taxon>Tetragonisca</taxon>
    </lineage>
</organism>
<keyword evidence="11" id="KW-1185">Reference proteome</keyword>
<comment type="similarity">
    <text evidence="2">Belongs to the mitochondrion-specific ribosomal protein mL52 family.</text>
</comment>
<dbReference type="PANTHER" id="PTHR34090">
    <property type="entry name" value="39S RIBOSOMAL PROTEIN L52, MITOCHONDRIAL"/>
    <property type="match status" value="1"/>
</dbReference>
<evidence type="ECO:0000256" key="7">
    <source>
        <dbReference type="ARBA" id="ARBA00035181"/>
    </source>
</evidence>
<keyword evidence="4" id="KW-0689">Ribosomal protein</keyword>